<evidence type="ECO:0000313" key="3">
    <source>
        <dbReference type="EMBL" id="KAF4649259.1"/>
    </source>
</evidence>
<sequence>MRPIFDEVVAAAPKEVIEQLPPIKTCLNTMRMQRKRADPTPTAPVSRDGWSIPSKYQTATIGGEEYCTLAFDSGLTNPDRIICYFNPAALQELNTKCSEFHISLDGTFDYCAQRWTQQYTCLIKSPNSGKRFPIFLFLLPNKKFETYYFALSKLKDFLHRPVASCTLDFEPAAVSAVEAIFPHCTISLCYFHLCKNLIKQFKNLKLLQDEIGFKAYYNMASLPLLPPGLVLKGLDAAVSEIDVRQAALVKAYFINTYVGEVFKPARWCTRYRVHANLARTNNDIEGFHSTIASKFNRTHPVFWTWADAVNNSMAGVYVDVVHAIRGDKHVRHPIDVIHDARIQEFVFTNVPTIDTDMAEWLSKARAITRAVAPRPEDNRQPTTDGFPSPQPPTSQATSYAPEEDTVRIGEVAKEFLDASQASNSTAGASQPASTKRRRRGTVASTSSTTGRTFAAPDSTIVSRVSSFLASVRRNSSRRLSGTLYRDDLVGLLTTGSFVGAGAVDEFMCVLKRQCGDILCEPHPLSDFHPVSIRDRGSLPFHWNGPVKRTGLSD</sequence>
<dbReference type="Proteomes" id="UP000570595">
    <property type="component" value="Unassembled WGS sequence"/>
</dbReference>
<name>A0A7J6KSN1_PEROL</name>
<protein>
    <recommendedName>
        <fullName evidence="2">MULE transposase domain-containing protein</fullName>
    </recommendedName>
</protein>
<evidence type="ECO:0000259" key="2">
    <source>
        <dbReference type="Pfam" id="PF10551"/>
    </source>
</evidence>
<accession>A0A7J6KSN1</accession>
<proteinExistence type="predicted"/>
<dbReference type="InterPro" id="IPR018289">
    <property type="entry name" value="MULE_transposase_dom"/>
</dbReference>
<dbReference type="EMBL" id="JABANN010001391">
    <property type="protein sequence ID" value="KAF4649882.1"/>
    <property type="molecule type" value="Genomic_DNA"/>
</dbReference>
<feature type="domain" description="MULE transposase" evidence="2">
    <location>
        <begin position="102"/>
        <end position="196"/>
    </location>
</feature>
<gene>
    <name evidence="4" type="ORF">FOL46_001379</name>
    <name evidence="3" type="ORF">FOZ61_001532</name>
</gene>
<feature type="compositionally biased region" description="Polar residues" evidence="1">
    <location>
        <begin position="419"/>
        <end position="433"/>
    </location>
</feature>
<feature type="region of interest" description="Disordered" evidence="1">
    <location>
        <begin position="419"/>
        <end position="453"/>
    </location>
</feature>
<dbReference type="OrthoDB" id="10067596at2759"/>
<evidence type="ECO:0000313" key="5">
    <source>
        <dbReference type="Proteomes" id="UP000570595"/>
    </source>
</evidence>
<organism evidence="4 6">
    <name type="scientific">Perkinsus olseni</name>
    <name type="common">Perkinsus atlanticus</name>
    <dbReference type="NCBI Taxonomy" id="32597"/>
    <lineage>
        <taxon>Eukaryota</taxon>
        <taxon>Sar</taxon>
        <taxon>Alveolata</taxon>
        <taxon>Perkinsozoa</taxon>
        <taxon>Perkinsea</taxon>
        <taxon>Perkinsida</taxon>
        <taxon>Perkinsidae</taxon>
        <taxon>Perkinsus</taxon>
    </lineage>
</organism>
<evidence type="ECO:0000256" key="1">
    <source>
        <dbReference type="SAM" id="MobiDB-lite"/>
    </source>
</evidence>
<comment type="caution">
    <text evidence="4">The sequence shown here is derived from an EMBL/GenBank/DDBJ whole genome shotgun (WGS) entry which is preliminary data.</text>
</comment>
<feature type="compositionally biased region" description="Polar residues" evidence="1">
    <location>
        <begin position="442"/>
        <end position="451"/>
    </location>
</feature>
<evidence type="ECO:0000313" key="4">
    <source>
        <dbReference type="EMBL" id="KAF4649882.1"/>
    </source>
</evidence>
<dbReference type="EMBL" id="JABAHT010001385">
    <property type="protein sequence ID" value="KAF4649259.1"/>
    <property type="molecule type" value="Genomic_DNA"/>
</dbReference>
<evidence type="ECO:0000313" key="6">
    <source>
        <dbReference type="Proteomes" id="UP000572268"/>
    </source>
</evidence>
<dbReference type="Pfam" id="PF10551">
    <property type="entry name" value="MULE"/>
    <property type="match status" value="1"/>
</dbReference>
<feature type="region of interest" description="Disordered" evidence="1">
    <location>
        <begin position="369"/>
        <end position="401"/>
    </location>
</feature>
<dbReference type="Proteomes" id="UP000572268">
    <property type="component" value="Unassembled WGS sequence"/>
</dbReference>
<reference evidence="5 6" key="1">
    <citation type="submission" date="2020-04" db="EMBL/GenBank/DDBJ databases">
        <title>Perkinsus olseni comparative genomics.</title>
        <authorList>
            <person name="Bogema D.R."/>
        </authorList>
    </citation>
    <scope>NUCLEOTIDE SEQUENCE [LARGE SCALE GENOMIC DNA]</scope>
    <source>
        <strain evidence="3">ATCC PRA-179</strain>
        <strain evidence="4">ATCC PRA-31</strain>
    </source>
</reference>
<dbReference type="AlphaFoldDB" id="A0A7J6KSN1"/>